<organism evidence="2 3">
    <name type="scientific">Vibrio albus</name>
    <dbReference type="NCBI Taxonomy" id="2200953"/>
    <lineage>
        <taxon>Bacteria</taxon>
        <taxon>Pseudomonadati</taxon>
        <taxon>Pseudomonadota</taxon>
        <taxon>Gammaproteobacteria</taxon>
        <taxon>Vibrionales</taxon>
        <taxon>Vibrionaceae</taxon>
        <taxon>Vibrio</taxon>
    </lineage>
</organism>
<feature type="region of interest" description="Disordered" evidence="1">
    <location>
        <begin position="1"/>
        <end position="26"/>
    </location>
</feature>
<protein>
    <submittedName>
        <fullName evidence="2">Uncharacterized protein</fullName>
    </submittedName>
</protein>
<sequence length="90" mass="10482">MTAAPNRTKMADPKNKMNEHQQKESRHRVFERLNLFQLLAIKAVSQRVNKAHFAPEKAYSRNKEQSGNYLQTERGNPLKPKRKPDLITPN</sequence>
<reference evidence="2 3" key="1">
    <citation type="submission" date="2018-05" db="EMBL/GenBank/DDBJ databases">
        <title>Vibrio limimaris sp. nov., isolated from marine sediment.</title>
        <authorList>
            <person name="Li C.-M."/>
        </authorList>
    </citation>
    <scope>NUCLEOTIDE SEQUENCE [LARGE SCALE GENOMIC DNA]</scope>
    <source>
        <strain evidence="2 3">E4404</strain>
    </source>
</reference>
<dbReference type="Proteomes" id="UP000245362">
    <property type="component" value="Unassembled WGS sequence"/>
</dbReference>
<dbReference type="EMBL" id="QFWT01000020">
    <property type="protein sequence ID" value="PWI31095.1"/>
    <property type="molecule type" value="Genomic_DNA"/>
</dbReference>
<evidence type="ECO:0000313" key="3">
    <source>
        <dbReference type="Proteomes" id="UP000245362"/>
    </source>
</evidence>
<proteinExistence type="predicted"/>
<dbReference type="RefSeq" id="WP_109321321.1">
    <property type="nucleotide sequence ID" value="NZ_QFWT01000020.1"/>
</dbReference>
<accession>A0A2U3B302</accession>
<comment type="caution">
    <text evidence="2">The sequence shown here is derived from an EMBL/GenBank/DDBJ whole genome shotgun (WGS) entry which is preliminary data.</text>
</comment>
<keyword evidence="3" id="KW-1185">Reference proteome</keyword>
<evidence type="ECO:0000256" key="1">
    <source>
        <dbReference type="SAM" id="MobiDB-lite"/>
    </source>
</evidence>
<evidence type="ECO:0000313" key="2">
    <source>
        <dbReference type="EMBL" id="PWI31095.1"/>
    </source>
</evidence>
<gene>
    <name evidence="2" type="ORF">DI392_19260</name>
</gene>
<feature type="compositionally biased region" description="Polar residues" evidence="1">
    <location>
        <begin position="65"/>
        <end position="74"/>
    </location>
</feature>
<name>A0A2U3B302_9VIBR</name>
<feature type="compositionally biased region" description="Basic and acidic residues" evidence="1">
    <location>
        <begin position="53"/>
        <end position="64"/>
    </location>
</feature>
<dbReference type="AlphaFoldDB" id="A0A2U3B302"/>
<feature type="region of interest" description="Disordered" evidence="1">
    <location>
        <begin position="53"/>
        <end position="90"/>
    </location>
</feature>
<feature type="compositionally biased region" description="Basic and acidic residues" evidence="1">
    <location>
        <begin position="9"/>
        <end position="26"/>
    </location>
</feature>